<comment type="caution">
    <text evidence="4">The sequence shown here is derived from an EMBL/GenBank/DDBJ whole genome shotgun (WGS) entry which is preliminary data.</text>
</comment>
<dbReference type="EMBL" id="QZCE01000002">
    <property type="protein sequence ID" value="NEZ63483.1"/>
    <property type="molecule type" value="Genomic_DNA"/>
</dbReference>
<dbReference type="GO" id="GO:0031470">
    <property type="term" value="C:carboxysome"/>
    <property type="evidence" value="ECO:0007669"/>
    <property type="project" value="UniProtKB-ARBA"/>
</dbReference>
<organism evidence="4 5">
    <name type="scientific">Adonisia turfae CCMR0082</name>
    <dbReference type="NCBI Taxonomy" id="2304604"/>
    <lineage>
        <taxon>Bacteria</taxon>
        <taxon>Bacillati</taxon>
        <taxon>Cyanobacteriota</taxon>
        <taxon>Adonisia</taxon>
        <taxon>Adonisia turfae</taxon>
    </lineage>
</organism>
<evidence type="ECO:0000313" key="4">
    <source>
        <dbReference type="EMBL" id="NEZ63483.1"/>
    </source>
</evidence>
<evidence type="ECO:0000256" key="1">
    <source>
        <dbReference type="ARBA" id="ARBA00007274"/>
    </source>
</evidence>
<evidence type="ECO:0000256" key="3">
    <source>
        <dbReference type="SAM" id="Phobius"/>
    </source>
</evidence>
<dbReference type="PANTHER" id="PTHR23416:SF23">
    <property type="entry name" value="ACETYLTRANSFERASE C18B11.09C-RELATED"/>
    <property type="match status" value="1"/>
</dbReference>
<dbReference type="Gene3D" id="2.160.10.10">
    <property type="entry name" value="Hexapeptide repeat proteins"/>
    <property type="match status" value="1"/>
</dbReference>
<dbReference type="GO" id="GO:0008374">
    <property type="term" value="F:O-acyltransferase activity"/>
    <property type="evidence" value="ECO:0007669"/>
    <property type="project" value="TreeGrafter"/>
</dbReference>
<reference evidence="4 5" key="1">
    <citation type="journal article" date="2020" name="Microb. Ecol.">
        <title>Ecogenomics of the Marine Benthic Filamentous Cyanobacterium Adonisia.</title>
        <authorList>
            <person name="Walter J.M."/>
            <person name="Coutinho F.H."/>
            <person name="Leomil L."/>
            <person name="Hargreaves P.I."/>
            <person name="Campeao M.E."/>
            <person name="Vieira V.V."/>
            <person name="Silva B.S."/>
            <person name="Fistarol G.O."/>
            <person name="Salomon P.S."/>
            <person name="Sawabe T."/>
            <person name="Mino S."/>
            <person name="Hosokawa M."/>
            <person name="Miyashita H."/>
            <person name="Maruyama F."/>
            <person name="van Verk M.C."/>
            <person name="Dutilh B.E."/>
            <person name="Thompson C.C."/>
            <person name="Thompson F.L."/>
        </authorList>
    </citation>
    <scope>NUCLEOTIDE SEQUENCE [LARGE SCALE GENOMIC DNA]</scope>
    <source>
        <strain evidence="4 5">CCMR0082</strain>
    </source>
</reference>
<dbReference type="RefSeq" id="WP_163662941.1">
    <property type="nucleotide sequence ID" value="NZ_QZCE01000002.1"/>
</dbReference>
<comment type="similarity">
    <text evidence="1">Belongs to the transferase hexapeptide repeat family.</text>
</comment>
<evidence type="ECO:0000256" key="2">
    <source>
        <dbReference type="ARBA" id="ARBA00022679"/>
    </source>
</evidence>
<sequence length="218" mass="24223">MTLLSKFLSFFPTLTLSLATVSLAYGIWEHSLWSVLLCLFFLYGFPILSYRIHHSVYPLENGISYLQGSDYSPWWGSHQFQLIYIAFPALETLLRLVPGVFSAWLRLWGATIGKQVYWTPALEIADRGLLTIGDGVVFGHRVGLYSHIIKPRRDNLMLYLKPITIGDGSFIGAGSYIGPGAMITVGSYLEAGSEIYPNSTVNSAEEHSAEEKTHGLAD</sequence>
<gene>
    <name evidence="4" type="ORF">D0962_11920</name>
</gene>
<proteinExistence type="inferred from homology"/>
<dbReference type="InterPro" id="IPR011004">
    <property type="entry name" value="Trimer_LpxA-like_sf"/>
</dbReference>
<dbReference type="GO" id="GO:0043886">
    <property type="term" value="F:structural constituent of carboxysome shell"/>
    <property type="evidence" value="ECO:0007669"/>
    <property type="project" value="UniProtKB-ARBA"/>
</dbReference>
<keyword evidence="2 4" id="KW-0808">Transferase</keyword>
<dbReference type="Proteomes" id="UP000473574">
    <property type="component" value="Unassembled WGS sequence"/>
</dbReference>
<evidence type="ECO:0000313" key="5">
    <source>
        <dbReference type="Proteomes" id="UP000473574"/>
    </source>
</evidence>
<keyword evidence="3" id="KW-0812">Transmembrane</keyword>
<name>A0A6M0S5Y0_9CYAN</name>
<keyword evidence="3" id="KW-1133">Transmembrane helix</keyword>
<dbReference type="Pfam" id="PF14602">
    <property type="entry name" value="Hexapep_2"/>
    <property type="match status" value="1"/>
</dbReference>
<dbReference type="PANTHER" id="PTHR23416">
    <property type="entry name" value="SIALIC ACID SYNTHASE-RELATED"/>
    <property type="match status" value="1"/>
</dbReference>
<protein>
    <submittedName>
        <fullName evidence="4">Acyl transferase</fullName>
    </submittedName>
</protein>
<dbReference type="SUPFAM" id="SSF51161">
    <property type="entry name" value="Trimeric LpxA-like enzymes"/>
    <property type="match status" value="1"/>
</dbReference>
<dbReference type="InterPro" id="IPR001451">
    <property type="entry name" value="Hexapep"/>
</dbReference>
<dbReference type="AlphaFoldDB" id="A0A6M0S5Y0"/>
<keyword evidence="3" id="KW-0472">Membrane</keyword>
<feature type="transmembrane region" description="Helical" evidence="3">
    <location>
        <begin position="34"/>
        <end position="52"/>
    </location>
</feature>
<dbReference type="InterPro" id="IPR051159">
    <property type="entry name" value="Hexapeptide_acetyltransf"/>
</dbReference>
<accession>A0A6M0S5Y0</accession>